<evidence type="ECO:0000313" key="2">
    <source>
        <dbReference type="Proteomes" id="UP000470520"/>
    </source>
</evidence>
<sequence length="163" mass="17905">MTLDLPELVRVGGVLEEAHALLEAERERLEQLYRGRSSAGDITAGGPSQTLHGIRDMSGAVAQSRQQVALAAGYSVLGLDHRADHALKMARRDPVSFPSGADRMARPLGEATVRAMELIRDLGFFRAEVAIAVDVALAAPQATYPPDDWDAWMRERRQRGERF</sequence>
<dbReference type="RefSeq" id="WP_164190583.1">
    <property type="nucleotide sequence ID" value="NZ_JAAGMR010000223.1"/>
</dbReference>
<name>A0A7K3QVX4_9ACTN</name>
<accession>A0A7K3QVX4</accession>
<reference evidence="1 2" key="1">
    <citation type="submission" date="2020-01" db="EMBL/GenBank/DDBJ databases">
        <title>Insect and environment-associated Actinomycetes.</title>
        <authorList>
            <person name="Currrie C."/>
            <person name="Chevrette M."/>
            <person name="Carlson C."/>
            <person name="Stubbendieck R."/>
            <person name="Wendt-Pienkowski E."/>
        </authorList>
    </citation>
    <scope>NUCLEOTIDE SEQUENCE [LARGE SCALE GENOMIC DNA]</scope>
    <source>
        <strain evidence="1 2">SID7754</strain>
    </source>
</reference>
<protein>
    <submittedName>
        <fullName evidence="1">Uncharacterized protein</fullName>
    </submittedName>
</protein>
<evidence type="ECO:0000313" key="1">
    <source>
        <dbReference type="EMBL" id="NEB93975.1"/>
    </source>
</evidence>
<comment type="caution">
    <text evidence="1">The sequence shown here is derived from an EMBL/GenBank/DDBJ whole genome shotgun (WGS) entry which is preliminary data.</text>
</comment>
<dbReference type="Proteomes" id="UP000470520">
    <property type="component" value="Unassembled WGS sequence"/>
</dbReference>
<dbReference type="EMBL" id="JAAGMR010000223">
    <property type="protein sequence ID" value="NEB93975.1"/>
    <property type="molecule type" value="Genomic_DNA"/>
</dbReference>
<proteinExistence type="predicted"/>
<gene>
    <name evidence="1" type="ORF">G3I21_20170</name>
</gene>
<organism evidence="1 2">
    <name type="scientific">Streptomyces bauhiniae</name>
    <dbReference type="NCBI Taxonomy" id="2340725"/>
    <lineage>
        <taxon>Bacteria</taxon>
        <taxon>Bacillati</taxon>
        <taxon>Actinomycetota</taxon>
        <taxon>Actinomycetes</taxon>
        <taxon>Kitasatosporales</taxon>
        <taxon>Streptomycetaceae</taxon>
        <taxon>Streptomyces</taxon>
    </lineage>
</organism>
<dbReference type="AlphaFoldDB" id="A0A7K3QVX4"/>